<organism evidence="1">
    <name type="scientific">Schistocephalus solidus</name>
    <name type="common">Tapeworm</name>
    <dbReference type="NCBI Taxonomy" id="70667"/>
    <lineage>
        <taxon>Eukaryota</taxon>
        <taxon>Metazoa</taxon>
        <taxon>Spiralia</taxon>
        <taxon>Lophotrochozoa</taxon>
        <taxon>Platyhelminthes</taxon>
        <taxon>Cestoda</taxon>
        <taxon>Eucestoda</taxon>
        <taxon>Diphyllobothriidea</taxon>
        <taxon>Diphyllobothriidae</taxon>
        <taxon>Schistocephalus</taxon>
    </lineage>
</organism>
<dbReference type="EMBL" id="GEEE01002080">
    <property type="protein sequence ID" value="JAP61145.1"/>
    <property type="molecule type" value="Transcribed_RNA"/>
</dbReference>
<reference evidence="1" key="1">
    <citation type="submission" date="2016-01" db="EMBL/GenBank/DDBJ databases">
        <title>Reference transcriptome for the parasite Schistocephalus solidus: insights into the molecular evolution of parasitism.</title>
        <authorList>
            <person name="Hebert F.O."/>
            <person name="Grambauer S."/>
            <person name="Barber I."/>
            <person name="Landry C.R."/>
            <person name="Aubin-Horth N."/>
        </authorList>
    </citation>
    <scope>NUCLEOTIDE SEQUENCE</scope>
</reference>
<gene>
    <name evidence="1" type="ORF">TR112428</name>
</gene>
<dbReference type="EMBL" id="GEEE01003050">
    <property type="protein sequence ID" value="JAP60175.1"/>
    <property type="molecule type" value="Transcribed_RNA"/>
</dbReference>
<dbReference type="EMBL" id="GEEE01015249">
    <property type="protein sequence ID" value="JAP47976.1"/>
    <property type="molecule type" value="Transcribed_RNA"/>
</dbReference>
<sequence length="171" mass="20403">MMSNMHMKVKQPGFVRREISITHLEWLRITKTASVDRNKRASSRKQFGRKICDRLNKKFIGLTLWILTRTHNQRQSRLSLMMALSENPKSQADKLRIQVIASPTSEQRLYFMIAHHLLDHAYFRLMPLFNFVYQIPRPIGYYRPPRTSICRCSRQHAKMTIPINIDCRIYR</sequence>
<dbReference type="AlphaFoldDB" id="A0A0V0J6F8"/>
<protein>
    <submittedName>
        <fullName evidence="1">Uncharacterized protein</fullName>
    </submittedName>
</protein>
<accession>A0A0V0J6F8</accession>
<dbReference type="EMBL" id="GEEE01023827">
    <property type="protein sequence ID" value="JAP39398.1"/>
    <property type="molecule type" value="Transcribed_RNA"/>
</dbReference>
<proteinExistence type="predicted"/>
<dbReference type="EMBL" id="GEEE01022879">
    <property type="protein sequence ID" value="JAP40346.1"/>
    <property type="molecule type" value="Transcribed_RNA"/>
</dbReference>
<evidence type="ECO:0000313" key="1">
    <source>
        <dbReference type="EMBL" id="JAP61145.1"/>
    </source>
</evidence>
<dbReference type="EMBL" id="GEEE01024695">
    <property type="protein sequence ID" value="JAP38530.1"/>
    <property type="molecule type" value="Transcribed_RNA"/>
</dbReference>
<name>A0A0V0J6F8_SCHSO</name>